<dbReference type="Gene3D" id="6.20.50.80">
    <property type="match status" value="1"/>
</dbReference>
<dbReference type="Gene3D" id="4.10.860.120">
    <property type="entry name" value="RNA polymerase II, clamp domain"/>
    <property type="match status" value="1"/>
</dbReference>
<feature type="domain" description="RNA polymerase N-terminal" evidence="12">
    <location>
        <begin position="252"/>
        <end position="557"/>
    </location>
</feature>
<keyword evidence="8" id="KW-0460">Magnesium</keyword>
<dbReference type="InterPro" id="IPR007083">
    <property type="entry name" value="RNA_pol_Rpb1_4"/>
</dbReference>
<dbReference type="NCBIfam" id="NF006336">
    <property type="entry name" value="PRK08566.1"/>
    <property type="match status" value="1"/>
</dbReference>
<evidence type="ECO:0000313" key="14">
    <source>
        <dbReference type="Proteomes" id="UP000325440"/>
    </source>
</evidence>
<dbReference type="CDD" id="cd02583">
    <property type="entry name" value="RNAP_III_RPC1_N"/>
    <property type="match status" value="1"/>
</dbReference>
<dbReference type="InterPro" id="IPR035698">
    <property type="entry name" value="RNAP_III_Rpc1_C"/>
</dbReference>
<comment type="function">
    <text evidence="11">DNA-dependent RNA polymerase catalyzes the transcription of DNA into RNA using the four ribonucleoside triphosphates as substrates.</text>
</comment>
<accession>A0A5E4MAL4</accession>
<evidence type="ECO:0000256" key="4">
    <source>
        <dbReference type="ARBA" id="ARBA00022679"/>
    </source>
</evidence>
<sequence length="1432" mass="161765">MVKEQYRDTDGSRIISKISFGVDNPQDIQRKSHLCINTRNLYSINNNNAARTPHPYGVLDHKLGVNQKDAICMTCNKGLNDCPGHTGFIDLQLPVFHVGFFSSVITILQTICKNPFCAKVLLTNEDRMFFYTKLRNKNLTYTMRKKVFKEVHAKAKKVQICPFCNEIVGQVKKNGILKISYDRYRYKKPGNEAEAKFCALNDVVKYNKEVESMRNYIFNENLNPQEVLRLLLSIPFEDIILLGMNPEVSNPGWLLMTRMLVPPNCIRPSAVSDIRSGTNEDDLTLKLSEVLFINDVIVKHKHSGAKPQLLHEDWEYLQLHCALYINSDLSGVSRTMMPKKIARGCVQRLKGKHGRFRGNLSGKRVDFTARSVISPDPNLQIEEVGVPVRMAKILTFPQKVCQSNINLMRKLVMNGPDIHPGANFVELQGSKLKKYLRFGNRPAIAKDLKLGDIVERHLSDGDIVLFNRQPSLHRLSIMCHRAKVLEHNTLRFNECVCTPYNADFDGDEMNLHLPQTEEARAEASLLMINKSNLVTPRNGDILIAATQDFITGAYLLTHKNTFLNQRDSSRLIGWLMAGDDINVDLTLPRPAILKPHKLWTGKQILSIIMRPSKKCSVKANLRCKGKSYTRDEEFCFRDSYVYIRNSELLAGTMDKATLGSGSKSNIFYILLADWGSDVCCKVMWRLTRLTSYFLMLRGFSIGIGDVTPSSDLLRSKNELVINGNALCEENIRLRNAKELKCQPGCNMDETLEANILKQLSGIRDSVGKACLQELHSTNGPLIMALSGSKGSNINISQMIACVGQQALSGHRVPDGFESRSLPHFKRFSKTPEAKGFVENSFYSGLTPTEFFFHTMGGREGLVDTAVKTAETGYMQRRLVKSLEDLCVHYDNTVRNAFGDVIQFEFGGDSLDPTYTEGDGIPVDFKRVYFNVTANYPCREECTLGSDEITQITEDVLSSDDFKNVNFVFTEELRKFGKNLSNQMAELRKKWLNLEVSKLYRITSTQLIKFYMTCLAKYMAAVIEPGTPVGAIAAQSIGEPGTQMTLKTFHFAGVASMNITQGVPRIKEIINSSKNISTPIITAFLENDKDKEFARIVKARIEQTTLTEVCSFIDVVLENTECYLLIHVDMNRIKLLQLEVTIESIRDSIITTPRIGIKAHQLNIDNESCVSITLPSKGPQILNNYINLYMQNLQKVVIKGISNVSRAVIHEEDDNGEIKYKLLVEGDNLREVMATPGIIGKLCTSNNTFQVWNALGIEAARSTIISEIDSVMSNHGISIDPRHPMLIADLMTSRGELLGITRFGLSKMKESVLNLASFEKTSDHLFDAAYYGQTDTINGVSESIIMGIPINLVLSRQLKTNKKNQALADEWSDKKKMKNEYIIEESEVVINFNENKHRRKEGVRKIKKRWLDLIENDITVFMCQVEDWVKWKF</sequence>
<reference evidence="13 14" key="1">
    <citation type="submission" date="2019-08" db="EMBL/GenBank/DDBJ databases">
        <authorList>
            <person name="Alioto T."/>
            <person name="Alioto T."/>
            <person name="Gomez Garrido J."/>
        </authorList>
    </citation>
    <scope>NUCLEOTIDE SEQUENCE [LARGE SCALE GENOMIC DNA]</scope>
</reference>
<dbReference type="CDD" id="cd02736">
    <property type="entry name" value="RNAP_III_Rpc1_C"/>
    <property type="match status" value="1"/>
</dbReference>
<evidence type="ECO:0000256" key="2">
    <source>
        <dbReference type="ARBA" id="ARBA00006460"/>
    </source>
</evidence>
<dbReference type="SUPFAM" id="SSF64484">
    <property type="entry name" value="beta and beta-prime subunits of DNA dependent RNA-polymerase"/>
    <property type="match status" value="1"/>
</dbReference>
<dbReference type="Gene3D" id="1.10.274.100">
    <property type="entry name" value="RNA polymerase Rpb1, domain 3"/>
    <property type="match status" value="1"/>
</dbReference>
<dbReference type="GO" id="GO:0031981">
    <property type="term" value="C:nuclear lumen"/>
    <property type="evidence" value="ECO:0007669"/>
    <property type="project" value="UniProtKB-ARBA"/>
</dbReference>
<keyword evidence="7" id="KW-0862">Zinc</keyword>
<comment type="subcellular location">
    <subcellularLocation>
        <location evidence="1">Nucleus</location>
    </subcellularLocation>
</comment>
<dbReference type="InterPro" id="IPR007081">
    <property type="entry name" value="RNA_pol_Rpb1_5"/>
</dbReference>
<keyword evidence="6" id="KW-0479">Metal-binding</keyword>
<dbReference type="SMART" id="SM00663">
    <property type="entry name" value="RPOLA_N"/>
    <property type="match status" value="1"/>
</dbReference>
<dbReference type="Pfam" id="PF04983">
    <property type="entry name" value="RNA_pol_Rpb1_3"/>
    <property type="match status" value="1"/>
</dbReference>
<evidence type="ECO:0000256" key="8">
    <source>
        <dbReference type="ARBA" id="ARBA00022842"/>
    </source>
</evidence>
<protein>
    <recommendedName>
        <fullName evidence="11">DNA-directed RNA polymerase subunit</fullName>
        <ecNumber evidence="11">2.7.7.6</ecNumber>
    </recommendedName>
</protein>
<dbReference type="Pfam" id="PF00623">
    <property type="entry name" value="RNA_pol_Rpb1_2"/>
    <property type="match status" value="1"/>
</dbReference>
<gene>
    <name evidence="13" type="ORF">CINCED_3A002223</name>
</gene>
<dbReference type="InterPro" id="IPR038120">
    <property type="entry name" value="Rpb1_funnel_sf"/>
</dbReference>
<dbReference type="GO" id="GO:0003677">
    <property type="term" value="F:DNA binding"/>
    <property type="evidence" value="ECO:0007669"/>
    <property type="project" value="InterPro"/>
</dbReference>
<dbReference type="InterPro" id="IPR015700">
    <property type="entry name" value="RPC1"/>
</dbReference>
<dbReference type="Gene3D" id="6.10.250.2940">
    <property type="match status" value="1"/>
</dbReference>
<dbReference type="Gene3D" id="2.40.40.20">
    <property type="match status" value="1"/>
</dbReference>
<evidence type="ECO:0000256" key="1">
    <source>
        <dbReference type="ARBA" id="ARBA00004123"/>
    </source>
</evidence>
<dbReference type="Gene3D" id="1.10.132.30">
    <property type="match status" value="1"/>
</dbReference>
<evidence type="ECO:0000313" key="13">
    <source>
        <dbReference type="EMBL" id="VVC29280.1"/>
    </source>
</evidence>
<dbReference type="EC" id="2.7.7.6" evidence="11"/>
<name>A0A5E4MAL4_9HEMI</name>
<evidence type="ECO:0000256" key="3">
    <source>
        <dbReference type="ARBA" id="ARBA00022478"/>
    </source>
</evidence>
<keyword evidence="3 11" id="KW-0240">DNA-directed RNA polymerase</keyword>
<dbReference type="FunFam" id="3.30.1490.180:FF:000002">
    <property type="entry name" value="DNA-directed RNA polymerase subunit"/>
    <property type="match status" value="1"/>
</dbReference>
<dbReference type="InterPro" id="IPR006592">
    <property type="entry name" value="RNA_pol_N"/>
</dbReference>
<dbReference type="OrthoDB" id="270392at2759"/>
<keyword evidence="9 11" id="KW-0804">Transcription</keyword>
<evidence type="ECO:0000256" key="10">
    <source>
        <dbReference type="ARBA" id="ARBA00023242"/>
    </source>
</evidence>
<dbReference type="InterPro" id="IPR000722">
    <property type="entry name" value="RNA_pol_asu"/>
</dbReference>
<evidence type="ECO:0000256" key="9">
    <source>
        <dbReference type="ARBA" id="ARBA00023163"/>
    </source>
</evidence>
<evidence type="ECO:0000256" key="5">
    <source>
        <dbReference type="ARBA" id="ARBA00022695"/>
    </source>
</evidence>
<dbReference type="InterPro" id="IPR035697">
    <property type="entry name" value="RNAP_III_RPC1_N"/>
</dbReference>
<dbReference type="GO" id="GO:0003899">
    <property type="term" value="F:DNA-directed RNA polymerase activity"/>
    <property type="evidence" value="ECO:0007669"/>
    <property type="project" value="UniProtKB-EC"/>
</dbReference>
<evidence type="ECO:0000256" key="6">
    <source>
        <dbReference type="ARBA" id="ARBA00022723"/>
    </source>
</evidence>
<dbReference type="EMBL" id="CABPRJ010000490">
    <property type="protein sequence ID" value="VVC29280.1"/>
    <property type="molecule type" value="Genomic_DNA"/>
</dbReference>
<dbReference type="PANTHER" id="PTHR48446:SF1">
    <property type="entry name" value="DNA-DIRECTED RNA POLYMERASE SUBUNIT BETA' N-TERMINAL SECTION"/>
    <property type="match status" value="1"/>
</dbReference>
<proteinExistence type="inferred from homology"/>
<keyword evidence="14" id="KW-1185">Reference proteome</keyword>
<dbReference type="GO" id="GO:0000428">
    <property type="term" value="C:DNA-directed RNA polymerase complex"/>
    <property type="evidence" value="ECO:0007669"/>
    <property type="project" value="UniProtKB-KW"/>
</dbReference>
<dbReference type="FunFam" id="2.40.40.20:FF:000019">
    <property type="entry name" value="DNA-directed RNA polymerase II subunit RPB1"/>
    <property type="match status" value="1"/>
</dbReference>
<dbReference type="InterPro" id="IPR007066">
    <property type="entry name" value="RNA_pol_Rpb1_3"/>
</dbReference>
<dbReference type="PANTHER" id="PTHR48446">
    <property type="entry name" value="DNA-DIRECTED RNA POLYMERASE SUBUNIT BETA' N-TERMINAL SECTION"/>
    <property type="match status" value="1"/>
</dbReference>
<evidence type="ECO:0000256" key="11">
    <source>
        <dbReference type="RuleBase" id="RU004279"/>
    </source>
</evidence>
<dbReference type="Gene3D" id="3.30.1490.180">
    <property type="entry name" value="RNA polymerase ii"/>
    <property type="match status" value="1"/>
</dbReference>
<dbReference type="GO" id="GO:0046872">
    <property type="term" value="F:metal ion binding"/>
    <property type="evidence" value="ECO:0007669"/>
    <property type="project" value="UniProtKB-KW"/>
</dbReference>
<keyword evidence="5 11" id="KW-0548">Nucleotidyltransferase</keyword>
<keyword evidence="4 11" id="KW-0808">Transferase</keyword>
<evidence type="ECO:0000256" key="7">
    <source>
        <dbReference type="ARBA" id="ARBA00022833"/>
    </source>
</evidence>
<organism evidence="13 14">
    <name type="scientific">Cinara cedri</name>
    <dbReference type="NCBI Taxonomy" id="506608"/>
    <lineage>
        <taxon>Eukaryota</taxon>
        <taxon>Metazoa</taxon>
        <taxon>Ecdysozoa</taxon>
        <taxon>Arthropoda</taxon>
        <taxon>Hexapoda</taxon>
        <taxon>Insecta</taxon>
        <taxon>Pterygota</taxon>
        <taxon>Neoptera</taxon>
        <taxon>Paraneoptera</taxon>
        <taxon>Hemiptera</taxon>
        <taxon>Sternorrhyncha</taxon>
        <taxon>Aphidomorpha</taxon>
        <taxon>Aphidoidea</taxon>
        <taxon>Aphididae</taxon>
        <taxon>Lachninae</taxon>
        <taxon>Cinara</taxon>
    </lineage>
</organism>
<comment type="similarity">
    <text evidence="2 11">Belongs to the RNA polymerase beta' chain family.</text>
</comment>
<dbReference type="GO" id="GO:0006351">
    <property type="term" value="P:DNA-templated transcription"/>
    <property type="evidence" value="ECO:0007669"/>
    <property type="project" value="InterPro"/>
</dbReference>
<comment type="catalytic activity">
    <reaction evidence="11">
        <text>RNA(n) + a ribonucleoside 5'-triphosphate = RNA(n+1) + diphosphate</text>
        <dbReference type="Rhea" id="RHEA:21248"/>
        <dbReference type="Rhea" id="RHEA-COMP:14527"/>
        <dbReference type="Rhea" id="RHEA-COMP:17342"/>
        <dbReference type="ChEBI" id="CHEBI:33019"/>
        <dbReference type="ChEBI" id="CHEBI:61557"/>
        <dbReference type="ChEBI" id="CHEBI:140395"/>
        <dbReference type="EC" id="2.7.7.6"/>
    </reaction>
</comment>
<dbReference type="Pfam" id="PF05000">
    <property type="entry name" value="RNA_pol_Rpb1_4"/>
    <property type="match status" value="1"/>
</dbReference>
<dbReference type="Pfam" id="PF04997">
    <property type="entry name" value="RNA_pol_Rpb1_1"/>
    <property type="match status" value="1"/>
</dbReference>
<dbReference type="InterPro" id="IPR044893">
    <property type="entry name" value="RNA_pol_Rpb1_clamp_domain"/>
</dbReference>
<keyword evidence="10" id="KW-0539">Nucleus</keyword>
<evidence type="ECO:0000259" key="12">
    <source>
        <dbReference type="SMART" id="SM00663"/>
    </source>
</evidence>
<dbReference type="FunFam" id="1.10.274.100:FF:000003">
    <property type="entry name" value="DNA-directed RNA polymerase subunit"/>
    <property type="match status" value="1"/>
</dbReference>
<dbReference type="InterPro" id="IPR007080">
    <property type="entry name" value="RNA_pol_Rpb1_1"/>
</dbReference>
<dbReference type="InterPro" id="IPR042102">
    <property type="entry name" value="RNA_pol_Rpb1_3_sf"/>
</dbReference>
<dbReference type="Gene3D" id="1.10.150.390">
    <property type="match status" value="1"/>
</dbReference>
<dbReference type="Proteomes" id="UP000325440">
    <property type="component" value="Unassembled WGS sequence"/>
</dbReference>
<dbReference type="Pfam" id="PF04998">
    <property type="entry name" value="RNA_pol_Rpb1_5"/>
    <property type="match status" value="1"/>
</dbReference>